<dbReference type="GO" id="GO:1990281">
    <property type="term" value="C:efflux pump complex"/>
    <property type="evidence" value="ECO:0007669"/>
    <property type="project" value="TreeGrafter"/>
</dbReference>
<evidence type="ECO:0000259" key="2">
    <source>
        <dbReference type="Pfam" id="PF25919"/>
    </source>
</evidence>
<dbReference type="Proteomes" id="UP000290407">
    <property type="component" value="Unassembled WGS sequence"/>
</dbReference>
<dbReference type="Gene3D" id="2.40.50.100">
    <property type="match status" value="1"/>
</dbReference>
<dbReference type="InterPro" id="IPR058637">
    <property type="entry name" value="YknX-like_C"/>
</dbReference>
<dbReference type="InterPro" id="IPR006143">
    <property type="entry name" value="RND_pump_MFP"/>
</dbReference>
<dbReference type="Gene3D" id="2.40.420.20">
    <property type="match status" value="1"/>
</dbReference>
<evidence type="ECO:0000259" key="3">
    <source>
        <dbReference type="Pfam" id="PF25989"/>
    </source>
</evidence>
<dbReference type="Gene3D" id="1.10.287.470">
    <property type="entry name" value="Helix hairpin bin"/>
    <property type="match status" value="1"/>
</dbReference>
<dbReference type="AlphaFoldDB" id="A0A4Q2UP78"/>
<evidence type="ECO:0000256" key="1">
    <source>
        <dbReference type="ARBA" id="ARBA00009477"/>
    </source>
</evidence>
<organism evidence="4 5">
    <name type="scientific">Spirosoma sordidisoli</name>
    <dbReference type="NCBI Taxonomy" id="2502893"/>
    <lineage>
        <taxon>Bacteria</taxon>
        <taxon>Pseudomonadati</taxon>
        <taxon>Bacteroidota</taxon>
        <taxon>Cytophagia</taxon>
        <taxon>Cytophagales</taxon>
        <taxon>Cytophagaceae</taxon>
        <taxon>Spirosoma</taxon>
    </lineage>
</organism>
<dbReference type="Pfam" id="PF25919">
    <property type="entry name" value="BSH_CusB"/>
    <property type="match status" value="1"/>
</dbReference>
<feature type="domain" description="CusB-like barrel-sandwich hybrid" evidence="2">
    <location>
        <begin position="72"/>
        <end position="193"/>
    </location>
</feature>
<dbReference type="SUPFAM" id="SSF111369">
    <property type="entry name" value="HlyD-like secretion proteins"/>
    <property type="match status" value="1"/>
</dbReference>
<evidence type="ECO:0000313" key="4">
    <source>
        <dbReference type="EMBL" id="RYC69405.1"/>
    </source>
</evidence>
<comment type="similarity">
    <text evidence="1">Belongs to the membrane fusion protein (MFP) (TC 8.A.1) family.</text>
</comment>
<protein>
    <submittedName>
        <fullName evidence="4">Efflux RND transporter periplasmic adaptor subunit</fullName>
    </submittedName>
</protein>
<dbReference type="RefSeq" id="WP_129601664.1">
    <property type="nucleotide sequence ID" value="NZ_SBLB01000003.1"/>
</dbReference>
<name>A0A4Q2UP78_9BACT</name>
<keyword evidence="5" id="KW-1185">Reference proteome</keyword>
<dbReference type="EMBL" id="SBLB01000003">
    <property type="protein sequence ID" value="RYC69405.1"/>
    <property type="molecule type" value="Genomic_DNA"/>
</dbReference>
<dbReference type="InterPro" id="IPR058790">
    <property type="entry name" value="BSH_CusB"/>
</dbReference>
<evidence type="ECO:0000313" key="5">
    <source>
        <dbReference type="Proteomes" id="UP000290407"/>
    </source>
</evidence>
<dbReference type="Pfam" id="PF25989">
    <property type="entry name" value="YknX_C"/>
    <property type="match status" value="1"/>
</dbReference>
<proteinExistence type="inferred from homology"/>
<dbReference type="GO" id="GO:0015562">
    <property type="term" value="F:efflux transmembrane transporter activity"/>
    <property type="evidence" value="ECO:0007669"/>
    <property type="project" value="TreeGrafter"/>
</dbReference>
<comment type="caution">
    <text evidence="4">The sequence shown here is derived from an EMBL/GenBank/DDBJ whole genome shotgun (WGS) entry which is preliminary data.</text>
</comment>
<reference evidence="4 5" key="1">
    <citation type="submission" date="2019-01" db="EMBL/GenBank/DDBJ databases">
        <title>Spirosoma flava sp. nov., a propanil-degrading bacterium isolated from herbicide-contaminated soil.</title>
        <authorList>
            <person name="Zhang L."/>
            <person name="Jiang J.-D."/>
        </authorList>
    </citation>
    <scope>NUCLEOTIDE SEQUENCE [LARGE SCALE GENOMIC DNA]</scope>
    <source>
        <strain evidence="4 5">TY50</strain>
    </source>
</reference>
<dbReference type="PANTHER" id="PTHR30469:SF15">
    <property type="entry name" value="HLYD FAMILY OF SECRETION PROTEINS"/>
    <property type="match status" value="1"/>
</dbReference>
<gene>
    <name evidence="4" type="ORF">EQG79_12400</name>
</gene>
<accession>A0A4Q2UP78</accession>
<feature type="domain" description="YknX-like C-terminal permuted SH3-like" evidence="3">
    <location>
        <begin position="294"/>
        <end position="361"/>
    </location>
</feature>
<dbReference type="PANTHER" id="PTHR30469">
    <property type="entry name" value="MULTIDRUG RESISTANCE PROTEIN MDTA"/>
    <property type="match status" value="1"/>
</dbReference>
<dbReference type="NCBIfam" id="TIGR01730">
    <property type="entry name" value="RND_mfp"/>
    <property type="match status" value="1"/>
</dbReference>
<sequence length="367" mass="39815">MKKTVWVIGWLVLLGGTGFWLAYNQQTQQAQVQAAALPLPVTVTVAPVRRQSLTTETSYIGQSTYWREVAMTATTQGIVRRLYIRLNGSVREGQPLLRVDADVNEASLVVAEGTLAKARQDLVRYETLHRENNSTASEVENARLQVRNAEFQLLSIRKQVGDALIKAPIGGTITEKPIERGMFIAPGTPLATITDVSAVKVTISVPETELTDWAVGQVVPVRFEAYPGVPFRGTVHHIGLKGGDWSVSGTSVPGTSVPGRFPVEIRVNNANTRYPLRVGLTAQVSRNKRPVTPVLTIPRTAIIQNGDSTAVYVLQGQRVLRRPIQTGDVVGTDLVVRRGLEAGERIVVSGATGLRNGLPVHSSTLQP</sequence>
<dbReference type="Gene3D" id="2.40.30.170">
    <property type="match status" value="1"/>
</dbReference>